<dbReference type="CDD" id="cd02253">
    <property type="entry name" value="DmpA"/>
    <property type="match status" value="1"/>
</dbReference>
<evidence type="ECO:0000313" key="2">
    <source>
        <dbReference type="EMBL" id="QIM16264.1"/>
    </source>
</evidence>
<dbReference type="GO" id="GO:0004177">
    <property type="term" value="F:aminopeptidase activity"/>
    <property type="evidence" value="ECO:0007669"/>
    <property type="project" value="TreeGrafter"/>
</dbReference>
<accession>A0A6G8FIS2</accession>
<keyword evidence="3" id="KW-1185">Reference proteome</keyword>
<dbReference type="SUPFAM" id="SSF56266">
    <property type="entry name" value="DmpA/ArgJ-like"/>
    <property type="match status" value="1"/>
</dbReference>
<reference evidence="2 3" key="1">
    <citation type="submission" date="2020-03" db="EMBL/GenBank/DDBJ databases">
        <title>Leucobacter sp. nov., isolated from beetles.</title>
        <authorList>
            <person name="Hyun D.-W."/>
            <person name="Bae J.-W."/>
        </authorList>
    </citation>
    <scope>NUCLEOTIDE SEQUENCE [LARGE SCALE GENOMIC DNA]</scope>
    <source>
        <strain evidence="2 3">HDW9B</strain>
    </source>
</reference>
<protein>
    <submittedName>
        <fullName evidence="2">P1 family peptidase</fullName>
    </submittedName>
</protein>
<dbReference type="Pfam" id="PF03576">
    <property type="entry name" value="Peptidase_S58"/>
    <property type="match status" value="1"/>
</dbReference>
<dbReference type="AlphaFoldDB" id="A0A6G8FIS2"/>
<evidence type="ECO:0000256" key="1">
    <source>
        <dbReference type="ARBA" id="ARBA00007068"/>
    </source>
</evidence>
<dbReference type="PANTHER" id="PTHR36512:SF3">
    <property type="entry name" value="BLR5678 PROTEIN"/>
    <property type="match status" value="1"/>
</dbReference>
<dbReference type="PANTHER" id="PTHR36512">
    <property type="entry name" value="D-AMINOPEPTIDASE"/>
    <property type="match status" value="1"/>
</dbReference>
<organism evidence="2 3">
    <name type="scientific">Leucobacter insecticola</name>
    <dbReference type="NCBI Taxonomy" id="2714934"/>
    <lineage>
        <taxon>Bacteria</taxon>
        <taxon>Bacillati</taxon>
        <taxon>Actinomycetota</taxon>
        <taxon>Actinomycetes</taxon>
        <taxon>Micrococcales</taxon>
        <taxon>Microbacteriaceae</taxon>
        <taxon>Leucobacter</taxon>
    </lineage>
</organism>
<evidence type="ECO:0000313" key="3">
    <source>
        <dbReference type="Proteomes" id="UP000501387"/>
    </source>
</evidence>
<proteinExistence type="inferred from homology"/>
<name>A0A6G8FIS2_9MICO</name>
<dbReference type="RefSeq" id="WP_166323111.1">
    <property type="nucleotide sequence ID" value="NZ_CP049934.1"/>
</dbReference>
<dbReference type="Proteomes" id="UP000501387">
    <property type="component" value="Chromosome"/>
</dbReference>
<dbReference type="InterPro" id="IPR016117">
    <property type="entry name" value="ArgJ-like_dom_sf"/>
</dbReference>
<dbReference type="InterPro" id="IPR005321">
    <property type="entry name" value="Peptidase_S58_DmpA"/>
</dbReference>
<dbReference type="KEGG" id="lins:G7067_07250"/>
<gene>
    <name evidence="2" type="ORF">G7067_07250</name>
</gene>
<comment type="similarity">
    <text evidence="1">Belongs to the peptidase S58 family.</text>
</comment>
<dbReference type="EMBL" id="CP049934">
    <property type="protein sequence ID" value="QIM16264.1"/>
    <property type="molecule type" value="Genomic_DNA"/>
</dbReference>
<sequence length="378" mass="38993">MTINSAPETTPSKRRARALGLKMGELPSGEFNAITDVAGVRVGHTTLVSGDGSLVRGSGPVRTGVTVVLPCDEPWRTPLFAAPHRLNGNGELTGLEWVRESGTLTSFIGLTNTHSVGVVRDALVAHEALARGPEESFFSLPVVGETWDGILNDLNGFHVRPEHVEQAIASATSGPVAEGSVGSGTGMIAHGFKGGIGTSSRVVSETDGGYTVGVLVQANHGRRSRLTIDGVQLGDAIQLPDDHAAGTNLPEGSGSIIVIIATDAPLLPHQCARLAQRSTLGIARVGGAGENGSGDLALCFSTANLGAIPGGFSPDTPISAPVSALSNDHIDPLFYAVIEATEEAIVNAMLAADTMVGINGTTRYALPQDQLVQLLARK</sequence>
<dbReference type="Gene3D" id="3.60.70.12">
    <property type="entry name" value="L-amino peptidase D-ALA esterase/amidase"/>
    <property type="match status" value="1"/>
</dbReference>